<dbReference type="Gene3D" id="3.40.50.720">
    <property type="entry name" value="NAD(P)-binding Rossmann-like Domain"/>
    <property type="match status" value="1"/>
</dbReference>
<keyword evidence="4 9" id="KW-0378">Hydrolase</keyword>
<dbReference type="InterPro" id="IPR020630">
    <property type="entry name" value="THF_DH/CycHdrlase_cat_dom"/>
</dbReference>
<dbReference type="GO" id="GO:0004488">
    <property type="term" value="F:methylenetetrahydrofolate dehydrogenase (NADP+) activity"/>
    <property type="evidence" value="ECO:0007669"/>
    <property type="project" value="UniProtKB-UniRule"/>
</dbReference>
<evidence type="ECO:0000259" key="11">
    <source>
        <dbReference type="Pfam" id="PF02882"/>
    </source>
</evidence>
<feature type="domain" description="Tetrahydrofolate dehydrogenase/cyclohydrolase NAD(P)-binding" evidence="11">
    <location>
        <begin position="135"/>
        <end position="273"/>
    </location>
</feature>
<comment type="catalytic activity">
    <reaction evidence="9">
        <text>(6R)-5,10-methenyltetrahydrofolate + H2O = (6R)-10-formyltetrahydrofolate + H(+)</text>
        <dbReference type="Rhea" id="RHEA:23700"/>
        <dbReference type="ChEBI" id="CHEBI:15377"/>
        <dbReference type="ChEBI" id="CHEBI:15378"/>
        <dbReference type="ChEBI" id="CHEBI:57455"/>
        <dbReference type="ChEBI" id="CHEBI:195366"/>
        <dbReference type="EC" id="3.5.4.9"/>
    </reaction>
</comment>
<dbReference type="InterPro" id="IPR000672">
    <property type="entry name" value="THF_DH/CycHdrlase"/>
</dbReference>
<keyword evidence="9" id="KW-0028">Amino-acid biosynthesis</keyword>
<dbReference type="EC" id="3.5.4.9" evidence="9"/>
<dbReference type="EC" id="1.5.1.5" evidence="9"/>
<proteinExistence type="inferred from homology"/>
<evidence type="ECO:0000256" key="7">
    <source>
        <dbReference type="ARBA" id="ARBA00023167"/>
    </source>
</evidence>
<evidence type="ECO:0000313" key="13">
    <source>
        <dbReference type="Proteomes" id="UP000449092"/>
    </source>
</evidence>
<dbReference type="Gene3D" id="3.40.50.10860">
    <property type="entry name" value="Leucine Dehydrogenase, chain A, domain 1"/>
    <property type="match status" value="1"/>
</dbReference>
<evidence type="ECO:0000256" key="3">
    <source>
        <dbReference type="ARBA" id="ARBA00022755"/>
    </source>
</evidence>
<sequence>MTRILDGKTVSEHLIADLKKRRAAIQHPMRLGIVLVGENPASLAYVEQKQKVGRSIGIRVDVFQYSTTTSTRALRRAVGTVCRKPHMCGVIVQLPLPQHVNTQSVLNAILPHLDVDVLSATSLGRMYTGTLPILPPTIASINALLEHYAIPTAGKTIAIVGYGRLVGKPATLFFAQKKATVLVIQSNTKDAPSLIQTADIIITGTGKPGTIQKEMIKKGATLLDAGFSYHNNTTTGDIHKDAYQNASFYSPVPGGIGALTVAYLFDNMLTLYAHSHPKTQ</sequence>
<gene>
    <name evidence="9" type="primary">folD</name>
    <name evidence="12" type="ORF">F4X82_00050</name>
</gene>
<evidence type="ECO:0000313" key="12">
    <source>
        <dbReference type="EMBL" id="MYE37905.1"/>
    </source>
</evidence>
<reference evidence="12 13" key="1">
    <citation type="submission" date="2019-09" db="EMBL/GenBank/DDBJ databases">
        <title>Characterisation of the sponge microbiome using genome-centric metagenomics.</title>
        <authorList>
            <person name="Engelberts J.P."/>
            <person name="Robbins S.J."/>
            <person name="De Goeij J.M."/>
            <person name="Aranda M."/>
            <person name="Bell S.C."/>
            <person name="Webster N.S."/>
        </authorList>
    </citation>
    <scope>NUCLEOTIDE SEQUENCE [LARGE SCALE GENOMIC DNA]</scope>
    <source>
        <strain evidence="12">SB0662_bin_43</strain>
    </source>
</reference>
<dbReference type="InterPro" id="IPR036291">
    <property type="entry name" value="NAD(P)-bd_dom_sf"/>
</dbReference>
<keyword evidence="3 9" id="KW-0658">Purine biosynthesis</keyword>
<feature type="binding site" evidence="9">
    <location>
        <begin position="161"/>
        <end position="163"/>
    </location>
    <ligand>
        <name>NADP(+)</name>
        <dbReference type="ChEBI" id="CHEBI:58349"/>
    </ligand>
</feature>
<comment type="catalytic activity">
    <reaction evidence="9">
        <text>(6R)-5,10-methylene-5,6,7,8-tetrahydrofolate + NADP(+) = (6R)-5,10-methenyltetrahydrofolate + NADPH</text>
        <dbReference type="Rhea" id="RHEA:22812"/>
        <dbReference type="ChEBI" id="CHEBI:15636"/>
        <dbReference type="ChEBI" id="CHEBI:57455"/>
        <dbReference type="ChEBI" id="CHEBI:57783"/>
        <dbReference type="ChEBI" id="CHEBI:58349"/>
        <dbReference type="EC" id="1.5.1.5"/>
    </reaction>
</comment>
<dbReference type="InterPro" id="IPR046346">
    <property type="entry name" value="Aminoacid_DH-like_N_sf"/>
</dbReference>
<organism evidence="12 13">
    <name type="scientific">Candidatus Spechtbacteria bacterium SB0662_bin_43</name>
    <dbReference type="NCBI Taxonomy" id="2604897"/>
    <lineage>
        <taxon>Bacteria</taxon>
        <taxon>Candidatus Spechtiibacteriota</taxon>
    </lineage>
</organism>
<dbReference type="HAMAP" id="MF_01576">
    <property type="entry name" value="THF_DHG_CYH"/>
    <property type="match status" value="1"/>
</dbReference>
<dbReference type="EMBL" id="VXOY01000002">
    <property type="protein sequence ID" value="MYE37905.1"/>
    <property type="molecule type" value="Genomic_DNA"/>
</dbReference>
<dbReference type="SUPFAM" id="SSF51735">
    <property type="entry name" value="NAD(P)-binding Rossmann-fold domains"/>
    <property type="match status" value="1"/>
</dbReference>
<dbReference type="GO" id="GO:0035999">
    <property type="term" value="P:tetrahydrofolate interconversion"/>
    <property type="evidence" value="ECO:0007669"/>
    <property type="project" value="UniProtKB-UniRule"/>
</dbReference>
<dbReference type="InterPro" id="IPR020631">
    <property type="entry name" value="THF_DH/CycHdrlase_NAD-bd_dom"/>
</dbReference>
<keyword evidence="6 9" id="KW-0560">Oxidoreductase</keyword>
<evidence type="ECO:0000256" key="6">
    <source>
        <dbReference type="ARBA" id="ARBA00023002"/>
    </source>
</evidence>
<dbReference type="PANTHER" id="PTHR48099">
    <property type="entry name" value="C-1-TETRAHYDROFOLATE SYNTHASE, CYTOPLASMIC-RELATED"/>
    <property type="match status" value="1"/>
</dbReference>
<dbReference type="Pfam" id="PF02882">
    <property type="entry name" value="THF_DHG_CYH_C"/>
    <property type="match status" value="1"/>
</dbReference>
<dbReference type="GO" id="GO:0006164">
    <property type="term" value="P:purine nucleotide biosynthetic process"/>
    <property type="evidence" value="ECO:0007669"/>
    <property type="project" value="UniProtKB-KW"/>
</dbReference>
<dbReference type="SUPFAM" id="SSF53223">
    <property type="entry name" value="Aminoacid dehydrogenase-like, N-terminal domain"/>
    <property type="match status" value="1"/>
</dbReference>
<protein>
    <recommendedName>
        <fullName evidence="9">Bifunctional protein FolD</fullName>
    </recommendedName>
    <domain>
        <recommendedName>
            <fullName evidence="9">Methylenetetrahydrofolate dehydrogenase</fullName>
            <ecNumber evidence="9">1.5.1.5</ecNumber>
        </recommendedName>
    </domain>
    <domain>
        <recommendedName>
            <fullName evidence="9">Methenyltetrahydrofolate cyclohydrolase</fullName>
            <ecNumber evidence="9">3.5.4.9</ecNumber>
        </recommendedName>
    </domain>
</protein>
<comment type="caution">
    <text evidence="12">The sequence shown here is derived from an EMBL/GenBank/DDBJ whole genome shotgun (WGS) entry which is preliminary data.</text>
</comment>
<comment type="caution">
    <text evidence="9">Lacks conserved residue(s) required for the propagation of feature annotation.</text>
</comment>
<accession>A0A845D952</accession>
<evidence type="ECO:0000256" key="4">
    <source>
        <dbReference type="ARBA" id="ARBA00022801"/>
    </source>
</evidence>
<keyword evidence="8 9" id="KW-0511">Multifunctional enzyme</keyword>
<dbReference type="GO" id="GO:0004477">
    <property type="term" value="F:methenyltetrahydrofolate cyclohydrolase activity"/>
    <property type="evidence" value="ECO:0007669"/>
    <property type="project" value="UniProtKB-UniRule"/>
</dbReference>
<evidence type="ECO:0000256" key="1">
    <source>
        <dbReference type="ARBA" id="ARBA00004777"/>
    </source>
</evidence>
<dbReference type="Pfam" id="PF00763">
    <property type="entry name" value="THF_DHG_CYH"/>
    <property type="match status" value="1"/>
</dbReference>
<dbReference type="UniPathway" id="UPA00193"/>
<comment type="function">
    <text evidence="9">Catalyzes the oxidation of 5,10-methylenetetrahydrofolate to 5,10-methenyltetrahydrofolate and then the hydrolysis of 5,10-methenyltetrahydrofolate to 10-formyltetrahydrofolate.</text>
</comment>
<keyword evidence="7 9" id="KW-0486">Methionine biosynthesis</keyword>
<dbReference type="AlphaFoldDB" id="A0A845D952"/>
<evidence type="ECO:0000259" key="10">
    <source>
        <dbReference type="Pfam" id="PF00763"/>
    </source>
</evidence>
<dbReference type="Proteomes" id="UP000449092">
    <property type="component" value="Unassembled WGS sequence"/>
</dbReference>
<comment type="similarity">
    <text evidence="9">Belongs to the tetrahydrofolate dehydrogenase/cyclohydrolase family.</text>
</comment>
<feature type="domain" description="Tetrahydrofolate dehydrogenase/cyclohydrolase catalytic" evidence="10">
    <location>
        <begin position="5"/>
        <end position="116"/>
    </location>
</feature>
<comment type="subunit">
    <text evidence="9">Homodimer.</text>
</comment>
<dbReference type="GO" id="GO:0005829">
    <property type="term" value="C:cytosol"/>
    <property type="evidence" value="ECO:0007669"/>
    <property type="project" value="TreeGrafter"/>
</dbReference>
<evidence type="ECO:0000256" key="8">
    <source>
        <dbReference type="ARBA" id="ARBA00023268"/>
    </source>
</evidence>
<dbReference type="PANTHER" id="PTHR48099:SF5">
    <property type="entry name" value="C-1-TETRAHYDROFOLATE SYNTHASE, CYTOPLASMIC"/>
    <property type="match status" value="1"/>
</dbReference>
<keyword evidence="5 9" id="KW-0521">NADP</keyword>
<dbReference type="GO" id="GO:0009086">
    <property type="term" value="P:methionine biosynthetic process"/>
    <property type="evidence" value="ECO:0007669"/>
    <property type="project" value="UniProtKB-KW"/>
</dbReference>
<keyword evidence="2 9" id="KW-0554">One-carbon metabolism</keyword>
<dbReference type="GO" id="GO:0000105">
    <property type="term" value="P:L-histidine biosynthetic process"/>
    <property type="evidence" value="ECO:0007669"/>
    <property type="project" value="UniProtKB-KW"/>
</dbReference>
<keyword evidence="9" id="KW-0368">Histidine biosynthesis</keyword>
<evidence type="ECO:0000256" key="5">
    <source>
        <dbReference type="ARBA" id="ARBA00022857"/>
    </source>
</evidence>
<dbReference type="PRINTS" id="PR00085">
    <property type="entry name" value="THFDHDRGNASE"/>
</dbReference>
<name>A0A845D952_9BACT</name>
<evidence type="ECO:0000256" key="2">
    <source>
        <dbReference type="ARBA" id="ARBA00022563"/>
    </source>
</evidence>
<comment type="pathway">
    <text evidence="1 9">One-carbon metabolism; tetrahydrofolate interconversion.</text>
</comment>
<evidence type="ECO:0000256" key="9">
    <source>
        <dbReference type="HAMAP-Rule" id="MF_01576"/>
    </source>
</evidence>